<name>A0A5A7QYB7_STRAF</name>
<dbReference type="GO" id="GO:0080188">
    <property type="term" value="P:gene silencing by siRNA-directed DNA methylation"/>
    <property type="evidence" value="ECO:0007669"/>
    <property type="project" value="InterPro"/>
</dbReference>
<proteinExistence type="predicted"/>
<evidence type="ECO:0000313" key="5">
    <source>
        <dbReference type="Proteomes" id="UP000325081"/>
    </source>
</evidence>
<dbReference type="InterPro" id="IPR038588">
    <property type="entry name" value="XS_domain_sf"/>
</dbReference>
<feature type="domain" description="XS" evidence="2">
    <location>
        <begin position="7"/>
        <end position="116"/>
    </location>
</feature>
<dbReference type="Pfam" id="PF03468">
    <property type="entry name" value="XS"/>
    <property type="match status" value="1"/>
</dbReference>
<dbReference type="AlphaFoldDB" id="A0A5A7QYB7"/>
<gene>
    <name evidence="4" type="ORF">STAS_27675</name>
</gene>
<evidence type="ECO:0000256" key="1">
    <source>
        <dbReference type="SAM" id="Coils"/>
    </source>
</evidence>
<dbReference type="Proteomes" id="UP000325081">
    <property type="component" value="Unassembled WGS sequence"/>
</dbReference>
<dbReference type="OrthoDB" id="1892195at2759"/>
<evidence type="ECO:0000259" key="3">
    <source>
        <dbReference type="Pfam" id="PF03469"/>
    </source>
</evidence>
<comment type="caution">
    <text evidence="4">The sequence shown here is derived from an EMBL/GenBank/DDBJ whole genome shotgun (WGS) entry which is preliminary data.</text>
</comment>
<dbReference type="EMBL" id="BKCP01009181">
    <property type="protein sequence ID" value="GER50370.1"/>
    <property type="molecule type" value="Genomic_DNA"/>
</dbReference>
<organism evidence="4 5">
    <name type="scientific">Striga asiatica</name>
    <name type="common">Asiatic witchweed</name>
    <name type="synonym">Buchnera asiatica</name>
    <dbReference type="NCBI Taxonomy" id="4170"/>
    <lineage>
        <taxon>Eukaryota</taxon>
        <taxon>Viridiplantae</taxon>
        <taxon>Streptophyta</taxon>
        <taxon>Embryophyta</taxon>
        <taxon>Tracheophyta</taxon>
        <taxon>Spermatophyta</taxon>
        <taxon>Magnoliopsida</taxon>
        <taxon>eudicotyledons</taxon>
        <taxon>Gunneridae</taxon>
        <taxon>Pentapetalae</taxon>
        <taxon>asterids</taxon>
        <taxon>lamiids</taxon>
        <taxon>Lamiales</taxon>
        <taxon>Orobanchaceae</taxon>
        <taxon>Buchnereae</taxon>
        <taxon>Striga</taxon>
    </lineage>
</organism>
<dbReference type="PANTHER" id="PTHR21596">
    <property type="entry name" value="RIBONUCLEASE P SUBUNIT P38"/>
    <property type="match status" value="1"/>
</dbReference>
<keyword evidence="1" id="KW-0175">Coiled coil</keyword>
<sequence>MEIDENEVFVWPWKGVVANIPVQRIKGKYVGESGKKFREELQSRGFNPVRVQPLWNRMGHSGFAVVDFNNDWVGLADALRFEKAYEANGQGKSAYFGARERGDKLYCWVARMDDYYAENVVGDYLKTKGDLKTLMEYEEEEKRKNGKLVASLASTVEAQEERLMEMESKNARDHLQRVSEECGRATLELEKKKNDLNELEKELKAREVKNENEAINLEKLKAEKLQNEKAIMERRRAEEKVLKLAEDHKREKEVLLRKIVELEKQIDAKQALELDIQTLRGKLEVVRRMEDGGDQQEAGKLGLIQKELKDKEEELDFLDTLNQNLIVKERRSNDELQEARKDMIEIFKELVSKSIRIKRMGELDSKAFISGAKRKHSGREVNIKAVELCTEWDSYLRDANWHPFKIVPDIDGKTMK</sequence>
<feature type="coiled-coil region" evidence="1">
    <location>
        <begin position="149"/>
        <end position="342"/>
    </location>
</feature>
<evidence type="ECO:0000313" key="4">
    <source>
        <dbReference type="EMBL" id="GER50370.1"/>
    </source>
</evidence>
<feature type="domain" description="Factor of DNA methylation 1-5/IDN2" evidence="3">
    <location>
        <begin position="358"/>
        <end position="414"/>
    </location>
</feature>
<dbReference type="InterPro" id="IPR005380">
    <property type="entry name" value="XS_domain"/>
</dbReference>
<dbReference type="InterPro" id="IPR045177">
    <property type="entry name" value="FDM1-5/IDN2"/>
</dbReference>
<dbReference type="InterPro" id="IPR005379">
    <property type="entry name" value="FDM1-5/IDN2_XH"/>
</dbReference>
<evidence type="ECO:0000259" key="2">
    <source>
        <dbReference type="Pfam" id="PF03468"/>
    </source>
</evidence>
<dbReference type="Gene3D" id="3.30.70.2890">
    <property type="entry name" value="XS domain"/>
    <property type="match status" value="1"/>
</dbReference>
<reference evidence="5" key="1">
    <citation type="journal article" date="2019" name="Curr. Biol.">
        <title>Genome Sequence of Striga asiatica Provides Insight into the Evolution of Plant Parasitism.</title>
        <authorList>
            <person name="Yoshida S."/>
            <person name="Kim S."/>
            <person name="Wafula E.K."/>
            <person name="Tanskanen J."/>
            <person name="Kim Y.M."/>
            <person name="Honaas L."/>
            <person name="Yang Z."/>
            <person name="Spallek T."/>
            <person name="Conn C.E."/>
            <person name="Ichihashi Y."/>
            <person name="Cheong K."/>
            <person name="Cui S."/>
            <person name="Der J.P."/>
            <person name="Gundlach H."/>
            <person name="Jiao Y."/>
            <person name="Hori C."/>
            <person name="Ishida J.K."/>
            <person name="Kasahara H."/>
            <person name="Kiba T."/>
            <person name="Kim M.S."/>
            <person name="Koo N."/>
            <person name="Laohavisit A."/>
            <person name="Lee Y.H."/>
            <person name="Lumba S."/>
            <person name="McCourt P."/>
            <person name="Mortimer J.C."/>
            <person name="Mutuku J.M."/>
            <person name="Nomura T."/>
            <person name="Sasaki-Sekimoto Y."/>
            <person name="Seto Y."/>
            <person name="Wang Y."/>
            <person name="Wakatake T."/>
            <person name="Sakakibara H."/>
            <person name="Demura T."/>
            <person name="Yamaguchi S."/>
            <person name="Yoneyama K."/>
            <person name="Manabe R.I."/>
            <person name="Nelson D.C."/>
            <person name="Schulman A.H."/>
            <person name="Timko M.P."/>
            <person name="dePamphilis C.W."/>
            <person name="Choi D."/>
            <person name="Shirasu K."/>
        </authorList>
    </citation>
    <scope>NUCLEOTIDE SEQUENCE [LARGE SCALE GENOMIC DNA]</scope>
    <source>
        <strain evidence="5">cv. UVA1</strain>
    </source>
</reference>
<feature type="non-terminal residue" evidence="4">
    <location>
        <position position="416"/>
    </location>
</feature>
<protein>
    <submittedName>
        <fullName evidence="4">XH/XS domain-containing family protein</fullName>
    </submittedName>
</protein>
<keyword evidence="5" id="KW-1185">Reference proteome</keyword>
<accession>A0A5A7QYB7</accession>
<dbReference type="PANTHER" id="PTHR21596:SF23">
    <property type="entry name" value="FACTOR OF DNA METHYLATION 4"/>
    <property type="match status" value="1"/>
</dbReference>
<dbReference type="Pfam" id="PF03469">
    <property type="entry name" value="XH"/>
    <property type="match status" value="1"/>
</dbReference>